<comment type="caution">
    <text evidence="3">The sequence shown here is derived from an EMBL/GenBank/DDBJ whole genome shotgun (WGS) entry which is preliminary data.</text>
</comment>
<dbReference type="EMBL" id="AGNL01044449">
    <property type="protein sequence ID" value="EJK49771.1"/>
    <property type="molecule type" value="Genomic_DNA"/>
</dbReference>
<dbReference type="Proteomes" id="UP000266841">
    <property type="component" value="Unassembled WGS sequence"/>
</dbReference>
<feature type="region of interest" description="Disordered" evidence="2">
    <location>
        <begin position="66"/>
        <end position="128"/>
    </location>
</feature>
<feature type="region of interest" description="Disordered" evidence="2">
    <location>
        <begin position="1"/>
        <end position="25"/>
    </location>
</feature>
<dbReference type="AlphaFoldDB" id="K0RLK6"/>
<feature type="coiled-coil region" evidence="1">
    <location>
        <begin position="399"/>
        <end position="711"/>
    </location>
</feature>
<name>K0RLK6_THAOC</name>
<feature type="region of interest" description="Disordered" evidence="2">
    <location>
        <begin position="835"/>
        <end position="856"/>
    </location>
</feature>
<reference evidence="3 4" key="1">
    <citation type="journal article" date="2012" name="Genome Biol.">
        <title>Genome and low-iron response of an oceanic diatom adapted to chronic iron limitation.</title>
        <authorList>
            <person name="Lommer M."/>
            <person name="Specht M."/>
            <person name="Roy A.S."/>
            <person name="Kraemer L."/>
            <person name="Andreson R."/>
            <person name="Gutowska M.A."/>
            <person name="Wolf J."/>
            <person name="Bergner S.V."/>
            <person name="Schilhabel M.B."/>
            <person name="Klostermeier U.C."/>
            <person name="Beiko R.G."/>
            <person name="Rosenstiel P."/>
            <person name="Hippler M."/>
            <person name="Laroche J."/>
        </authorList>
    </citation>
    <scope>NUCLEOTIDE SEQUENCE [LARGE SCALE GENOMIC DNA]</scope>
    <source>
        <strain evidence="3 4">CCMP1005</strain>
    </source>
</reference>
<evidence type="ECO:0000256" key="1">
    <source>
        <dbReference type="SAM" id="Coils"/>
    </source>
</evidence>
<feature type="coiled-coil region" evidence="1">
    <location>
        <begin position="198"/>
        <end position="356"/>
    </location>
</feature>
<gene>
    <name evidence="3" type="ORF">THAOC_31319</name>
</gene>
<feature type="region of interest" description="Disordered" evidence="2">
    <location>
        <begin position="890"/>
        <end position="919"/>
    </location>
</feature>
<sequence length="941" mass="106104">MDDDANASAADPTSPEKEWPVVSGKKTMELGDSKVTVLKGGEKAVSDIEIVSRLEEQEEEFVQDMDEVALMLTSEPPRNDGELSGNSGSSPIPRPPLTPPTLESIASNDDELLVSSESTDDYAEQAREDEIRSLEQQGRETNQTLEEERLKLARALEEKERVAAEYSYLIQSYKQLKADLASMSNDWLSKIGASDEKIKALESRLEDKSKAVQNTRDKADKLQQRCEELTETLNEYADQVRGLQKTIDGLKSDSSLVEARESGRQEERQRNINNLQTLSDEYDALLERKQKKINTLRTTLRSANVRKRRLERNKDWDRLEVRKEVSKQVNSLKASLNEKEAKIRSLSLLVESSEKALEERDGLVTDIMNLTAAFDELQCDIESNTKQYDETLLMYQNESKAKDVRIKDLEDQLALAKERIGVLEGEVESLRAELVREKAINANLTSTVAHLEEEVKLGQTNAAGYETVVGVLRKESESLKSDAQTNEMRQLELEALLEKTRDSLVVERERVIEDMKEKDEMIAQLDRDLADKLQDALAQKAALKRSDKELSRMTGRYDAEKERADSLERKIQKLNQLTLESSPSGANLDISKQLEEVTKQAEEYKKLVSSYEEKTSFLSQQLILSGQAVANKQARLETLQHELGEATADAATIDETKSREALSDKSSELKVALSNLQAKSDQFKLEANEQILDLTKALDAKQRSLLELETKLDQQSSVVDPNLEQEVSNLKKAIADSQANSKEKLLQKNESIKQLEDSIAELQAELTDLKHEKSQLGERLDAEMKRSEDSYVSYDKQLKATKARMAQEKASSVQRVEAEMKETIHQLESEVKTLSSKLSSSGGGERRGLPPTTDNGYLKILEMEGEVRRSKDAEVKLIQSNMRMQHRIQELELGAKERSDEAAGPQTNDDADRQALPNYYKDSKRTRVVAAVSKALRQIFE</sequence>
<feature type="non-terminal residue" evidence="3">
    <location>
        <position position="941"/>
    </location>
</feature>
<keyword evidence="4" id="KW-1185">Reference proteome</keyword>
<feature type="compositionally biased region" description="Basic and acidic residues" evidence="2">
    <location>
        <begin position="890"/>
        <end position="901"/>
    </location>
</feature>
<evidence type="ECO:0000313" key="4">
    <source>
        <dbReference type="Proteomes" id="UP000266841"/>
    </source>
</evidence>
<proteinExistence type="predicted"/>
<feature type="coiled-coil region" evidence="1">
    <location>
        <begin position="745"/>
        <end position="786"/>
    </location>
</feature>
<protein>
    <submittedName>
        <fullName evidence="3">Uncharacterized protein</fullName>
    </submittedName>
</protein>
<keyword evidence="1" id="KW-0175">Coiled coil</keyword>
<dbReference type="OMA" id="KCNELER"/>
<evidence type="ECO:0000256" key="2">
    <source>
        <dbReference type="SAM" id="MobiDB-lite"/>
    </source>
</evidence>
<evidence type="ECO:0000313" key="3">
    <source>
        <dbReference type="EMBL" id="EJK49771.1"/>
    </source>
</evidence>
<feature type="coiled-coil region" evidence="1">
    <location>
        <begin position="131"/>
        <end position="165"/>
    </location>
</feature>
<feature type="compositionally biased region" description="Acidic residues" evidence="2">
    <location>
        <begin position="108"/>
        <end position="123"/>
    </location>
</feature>
<accession>K0RLK6</accession>
<organism evidence="3 4">
    <name type="scientific">Thalassiosira oceanica</name>
    <name type="common">Marine diatom</name>
    <dbReference type="NCBI Taxonomy" id="159749"/>
    <lineage>
        <taxon>Eukaryota</taxon>
        <taxon>Sar</taxon>
        <taxon>Stramenopiles</taxon>
        <taxon>Ochrophyta</taxon>
        <taxon>Bacillariophyta</taxon>
        <taxon>Coscinodiscophyceae</taxon>
        <taxon>Thalassiosirophycidae</taxon>
        <taxon>Thalassiosirales</taxon>
        <taxon>Thalassiosiraceae</taxon>
        <taxon>Thalassiosira</taxon>
    </lineage>
</organism>